<dbReference type="EMBL" id="HBEQ01014357">
    <property type="protein sequence ID" value="CAD8525772.1"/>
    <property type="molecule type" value="Transcribed_RNA"/>
</dbReference>
<evidence type="ECO:0000256" key="1">
    <source>
        <dbReference type="ARBA" id="ARBA00005216"/>
    </source>
</evidence>
<evidence type="ECO:0000259" key="6">
    <source>
        <dbReference type="PROSITE" id="PS51671"/>
    </source>
</evidence>
<dbReference type="Pfam" id="PF00389">
    <property type="entry name" value="2-Hacid_dh"/>
    <property type="match status" value="1"/>
</dbReference>
<dbReference type="SUPFAM" id="SSF51735">
    <property type="entry name" value="NAD(P)-binding Rossmann-fold domains"/>
    <property type="match status" value="1"/>
</dbReference>
<protein>
    <recommendedName>
        <fullName evidence="2">phosphoglycerate dehydrogenase</fullName>
        <ecNumber evidence="2">1.1.1.95</ecNumber>
    </recommendedName>
</protein>
<dbReference type="SUPFAM" id="SSF55021">
    <property type="entry name" value="ACT-like"/>
    <property type="match status" value="1"/>
</dbReference>
<dbReference type="PROSITE" id="PS00065">
    <property type="entry name" value="D_2_HYDROXYACID_DH_1"/>
    <property type="match status" value="1"/>
</dbReference>
<dbReference type="EMBL" id="HBEQ01014356">
    <property type="protein sequence ID" value="CAD8525771.1"/>
    <property type="molecule type" value="Transcribed_RNA"/>
</dbReference>
<evidence type="ECO:0000256" key="3">
    <source>
        <dbReference type="ARBA" id="ARBA00023002"/>
    </source>
</evidence>
<reference evidence="8" key="1">
    <citation type="submission" date="2021-01" db="EMBL/GenBank/DDBJ databases">
        <authorList>
            <person name="Corre E."/>
            <person name="Pelletier E."/>
            <person name="Niang G."/>
            <person name="Scheremetjew M."/>
            <person name="Finn R."/>
            <person name="Kale V."/>
            <person name="Holt S."/>
            <person name="Cochrane G."/>
            <person name="Meng A."/>
            <person name="Brown T."/>
            <person name="Cohen L."/>
        </authorList>
    </citation>
    <scope>NUCLEOTIDE SEQUENCE</scope>
    <source>
        <strain evidence="8">CCMP1723</strain>
    </source>
</reference>
<evidence type="ECO:0000313" key="7">
    <source>
        <dbReference type="EMBL" id="CAD8525771.1"/>
    </source>
</evidence>
<keyword evidence="4" id="KW-0520">NAD</keyword>
<evidence type="ECO:0000313" key="8">
    <source>
        <dbReference type="EMBL" id="CAD8525772.1"/>
    </source>
</evidence>
<dbReference type="Gene3D" id="3.30.70.260">
    <property type="match status" value="1"/>
</dbReference>
<evidence type="ECO:0000256" key="4">
    <source>
        <dbReference type="ARBA" id="ARBA00023027"/>
    </source>
</evidence>
<dbReference type="GO" id="GO:0004617">
    <property type="term" value="F:phosphoglycerate dehydrogenase activity"/>
    <property type="evidence" value="ECO:0007669"/>
    <property type="project" value="UniProtKB-EC"/>
</dbReference>
<gene>
    <name evidence="7" type="ORF">MCOM1403_LOCUS11566</name>
    <name evidence="8" type="ORF">MCOM1403_LOCUS11567</name>
</gene>
<name>A0A6U0RDY3_MICPS</name>
<dbReference type="Gene3D" id="3.40.50.720">
    <property type="entry name" value="NAD(P)-binding Rossmann-like Domain"/>
    <property type="match status" value="2"/>
</dbReference>
<dbReference type="UniPathway" id="UPA00135">
    <property type="reaction ID" value="UER00196"/>
</dbReference>
<dbReference type="AlphaFoldDB" id="A0A6U0RDY3"/>
<proteinExistence type="predicted"/>
<comment type="pathway">
    <text evidence="1">Amino-acid biosynthesis; L-serine biosynthesis; L-serine from 3-phospho-D-glycerate: step 1/3.</text>
</comment>
<dbReference type="InterPro" id="IPR036291">
    <property type="entry name" value="NAD(P)-bd_dom_sf"/>
</dbReference>
<dbReference type="EC" id="1.1.1.95" evidence="2"/>
<dbReference type="InterPro" id="IPR002912">
    <property type="entry name" value="ACT_dom"/>
</dbReference>
<dbReference type="PANTHER" id="PTHR42938">
    <property type="entry name" value="FORMATE DEHYDROGENASE 1"/>
    <property type="match status" value="1"/>
</dbReference>
<dbReference type="Pfam" id="PF02826">
    <property type="entry name" value="2-Hacid_dh_C"/>
    <property type="match status" value="1"/>
</dbReference>
<dbReference type="InterPro" id="IPR006140">
    <property type="entry name" value="D-isomer_DH_NAD-bd"/>
</dbReference>
<dbReference type="InterPro" id="IPR029752">
    <property type="entry name" value="D-isomer_DH_CS1"/>
</dbReference>
<dbReference type="GO" id="GO:0051287">
    <property type="term" value="F:NAD binding"/>
    <property type="evidence" value="ECO:0007669"/>
    <property type="project" value="InterPro"/>
</dbReference>
<accession>A0A6U0RDY3</accession>
<dbReference type="InterPro" id="IPR006139">
    <property type="entry name" value="D-isomer_2_OHA_DH_cat_dom"/>
</dbReference>
<dbReference type="InterPro" id="IPR045865">
    <property type="entry name" value="ACT-like_dom_sf"/>
</dbReference>
<organism evidence="8">
    <name type="scientific">Micromonas pusilla</name>
    <name type="common">Picoplanktonic green alga</name>
    <name type="synonym">Chromulina pusilla</name>
    <dbReference type="NCBI Taxonomy" id="38833"/>
    <lineage>
        <taxon>Eukaryota</taxon>
        <taxon>Viridiplantae</taxon>
        <taxon>Chlorophyta</taxon>
        <taxon>Mamiellophyceae</taxon>
        <taxon>Mamiellales</taxon>
        <taxon>Mamiellaceae</taxon>
        <taxon>Micromonas</taxon>
    </lineage>
</organism>
<sequence length="511" mass="55239">MMASTIHFSSAAPSAVPAQQFRLRTRSFVHSRHKLSWRSTTKRISAVASDADEIALLEKMLKLARERKEKEATPTALPSGEYDGKGFTIKTFNAISPVGLDKYPRGKYIVSGDDTALPDPPMGIMLRSHKLQLDDVPPTVRAIVRCGAGTNNIPVKEMTERGIPVFNTPGANANAVKELVICGLLLASRGIVEGNFHVNHVINKEENGDYDRISKRIETDKAMFGGQEIQGKTIGVIGLGAIGSRVVSAALGLGLKVIGYDPVLSLEAALQLPGDRMKRVTELDELFAEADYITVHVPYIKGVTHHLINSDALAKCKPNVHLLNFARGEIIDGAAVKSGYENGTLTGKYISDFSDADLMGHPQHIVLPHLGASTDEAEENSAAMAAATMMDFLETGTIRNSVNFPTTILAPQKNSSGARLCIVNRNEPGALGEITTFLGSKGLNISQQINTSRGDIAYTVIDFTNQPEDAEALQAELAATCNFIISLRFLGMVFNDELGEPGTYFYVSWAQ</sequence>
<dbReference type="PROSITE" id="PS51671">
    <property type="entry name" value="ACT"/>
    <property type="match status" value="1"/>
</dbReference>
<evidence type="ECO:0000256" key="2">
    <source>
        <dbReference type="ARBA" id="ARBA00013143"/>
    </source>
</evidence>
<dbReference type="PANTHER" id="PTHR42938:SF47">
    <property type="entry name" value="HYDROXYPYRUVATE REDUCTASE"/>
    <property type="match status" value="1"/>
</dbReference>
<evidence type="ECO:0000256" key="5">
    <source>
        <dbReference type="ARBA" id="ARBA00048731"/>
    </source>
</evidence>
<keyword evidence="3" id="KW-0560">Oxidoreductase</keyword>
<comment type="catalytic activity">
    <reaction evidence="5">
        <text>(2R)-3-phosphoglycerate + NAD(+) = 3-phosphooxypyruvate + NADH + H(+)</text>
        <dbReference type="Rhea" id="RHEA:12641"/>
        <dbReference type="ChEBI" id="CHEBI:15378"/>
        <dbReference type="ChEBI" id="CHEBI:18110"/>
        <dbReference type="ChEBI" id="CHEBI:57540"/>
        <dbReference type="ChEBI" id="CHEBI:57945"/>
        <dbReference type="ChEBI" id="CHEBI:58272"/>
        <dbReference type="EC" id="1.1.1.95"/>
    </reaction>
</comment>
<dbReference type="CDD" id="cd12174">
    <property type="entry name" value="PGDH_like_3"/>
    <property type="match status" value="1"/>
</dbReference>
<dbReference type="SUPFAM" id="SSF52283">
    <property type="entry name" value="Formate/glycerate dehydrogenase catalytic domain-like"/>
    <property type="match status" value="1"/>
</dbReference>
<feature type="domain" description="ACT" evidence="6">
    <location>
        <begin position="419"/>
        <end position="492"/>
    </location>
</feature>